<sequence length="335" mass="39306">MSHSTVCTSRTVIPVLGAVVLIVCVLTLSAYPPHTIHRWSAQLSSTYSNVSQGHDHFNSSSSWKPLQLPKTCELTEADRLKSLYEWCEQNNISSSPISKQSIRENFKDVYVDDKYKVMYCHIPKTGCTNWKKYLILMSGRTKYTKLREIRGSDAHGKLFADNVRTLAEYSDAERSHILRTYFKFMFVRHPLTRLLSAYRNKFEKANNPTFEWFRRKILIYNNIDSHSENPLTFTHFLLYLTDPEGKNMHVNEHWQSYQELCHPCRIKYDYIGHVETMTEDVKAILTKISAPYQFPVQQSTSDEYVEEYYNSLSTHLVTRVIQRYHDDFAAFKYNC</sequence>
<dbReference type="Pfam" id="PF03567">
    <property type="entry name" value="Sulfotransfer_2"/>
    <property type="match status" value="1"/>
</dbReference>
<keyword evidence="6 9" id="KW-0333">Golgi apparatus</keyword>
<name>A0A7J7JMI8_BUGNE</name>
<evidence type="ECO:0000313" key="11">
    <source>
        <dbReference type="Proteomes" id="UP000593567"/>
    </source>
</evidence>
<organism evidence="10 11">
    <name type="scientific">Bugula neritina</name>
    <name type="common">Brown bryozoan</name>
    <name type="synonym">Sertularia neritina</name>
    <dbReference type="NCBI Taxonomy" id="10212"/>
    <lineage>
        <taxon>Eukaryota</taxon>
        <taxon>Metazoa</taxon>
        <taxon>Spiralia</taxon>
        <taxon>Lophotrochozoa</taxon>
        <taxon>Bryozoa</taxon>
        <taxon>Gymnolaemata</taxon>
        <taxon>Cheilostomatida</taxon>
        <taxon>Flustrina</taxon>
        <taxon>Buguloidea</taxon>
        <taxon>Bugulidae</taxon>
        <taxon>Bugula</taxon>
    </lineage>
</organism>
<dbReference type="AlphaFoldDB" id="A0A7J7JMI8"/>
<evidence type="ECO:0000256" key="1">
    <source>
        <dbReference type="ARBA" id="ARBA00004323"/>
    </source>
</evidence>
<protein>
    <recommendedName>
        <fullName evidence="9">Carbohydrate sulfotransferase</fullName>
        <ecNumber evidence="9">2.8.2.-</ecNumber>
    </recommendedName>
</protein>
<evidence type="ECO:0000256" key="5">
    <source>
        <dbReference type="ARBA" id="ARBA00022989"/>
    </source>
</evidence>
<evidence type="ECO:0000313" key="10">
    <source>
        <dbReference type="EMBL" id="KAF6027549.1"/>
    </source>
</evidence>
<feature type="transmembrane region" description="Helical" evidence="9">
    <location>
        <begin position="12"/>
        <end position="31"/>
    </location>
</feature>
<dbReference type="InterPro" id="IPR027417">
    <property type="entry name" value="P-loop_NTPase"/>
</dbReference>
<keyword evidence="8 9" id="KW-0325">Glycoprotein</keyword>
<keyword evidence="4 9" id="KW-0812">Transmembrane</keyword>
<evidence type="ECO:0000256" key="4">
    <source>
        <dbReference type="ARBA" id="ARBA00022692"/>
    </source>
</evidence>
<dbReference type="GO" id="GO:0008146">
    <property type="term" value="F:sulfotransferase activity"/>
    <property type="evidence" value="ECO:0007669"/>
    <property type="project" value="InterPro"/>
</dbReference>
<keyword evidence="5 9" id="KW-1133">Transmembrane helix</keyword>
<comment type="subcellular location">
    <subcellularLocation>
        <location evidence="1 9">Golgi apparatus membrane</location>
        <topology evidence="1 9">Single-pass type II membrane protein</topology>
    </subcellularLocation>
</comment>
<dbReference type="EMBL" id="VXIV02002072">
    <property type="protein sequence ID" value="KAF6027549.1"/>
    <property type="molecule type" value="Genomic_DNA"/>
</dbReference>
<evidence type="ECO:0000256" key="8">
    <source>
        <dbReference type="ARBA" id="ARBA00023180"/>
    </source>
</evidence>
<keyword evidence="9" id="KW-0119">Carbohydrate metabolism</keyword>
<evidence type="ECO:0000256" key="7">
    <source>
        <dbReference type="ARBA" id="ARBA00023136"/>
    </source>
</evidence>
<dbReference type="GO" id="GO:0000139">
    <property type="term" value="C:Golgi membrane"/>
    <property type="evidence" value="ECO:0007669"/>
    <property type="project" value="UniProtKB-SubCell"/>
</dbReference>
<dbReference type="Proteomes" id="UP000593567">
    <property type="component" value="Unassembled WGS sequence"/>
</dbReference>
<keyword evidence="3 9" id="KW-0808">Transferase</keyword>
<dbReference type="Gene3D" id="3.40.50.300">
    <property type="entry name" value="P-loop containing nucleotide triphosphate hydrolases"/>
    <property type="match status" value="1"/>
</dbReference>
<proteinExistence type="inferred from homology"/>
<gene>
    <name evidence="10" type="ORF">EB796_014144</name>
</gene>
<keyword evidence="9" id="KW-0735">Signal-anchor</keyword>
<comment type="similarity">
    <text evidence="2 9">Belongs to the sulfotransferase 2 family.</text>
</comment>
<dbReference type="EC" id="2.8.2.-" evidence="9"/>
<dbReference type="InterPro" id="IPR005331">
    <property type="entry name" value="Sulfotransferase"/>
</dbReference>
<dbReference type="InterPro" id="IPR018011">
    <property type="entry name" value="Carb_sulfotrans_8-10"/>
</dbReference>
<dbReference type="OrthoDB" id="2019940at2759"/>
<dbReference type="GO" id="GO:0016051">
    <property type="term" value="P:carbohydrate biosynthetic process"/>
    <property type="evidence" value="ECO:0007669"/>
    <property type="project" value="InterPro"/>
</dbReference>
<evidence type="ECO:0000256" key="2">
    <source>
        <dbReference type="ARBA" id="ARBA00006339"/>
    </source>
</evidence>
<evidence type="ECO:0000256" key="3">
    <source>
        <dbReference type="ARBA" id="ARBA00022679"/>
    </source>
</evidence>
<evidence type="ECO:0000256" key="6">
    <source>
        <dbReference type="ARBA" id="ARBA00023034"/>
    </source>
</evidence>
<reference evidence="10" key="1">
    <citation type="submission" date="2020-06" db="EMBL/GenBank/DDBJ databases">
        <title>Draft genome of Bugula neritina, a colonial animal packing powerful symbionts and potential medicines.</title>
        <authorList>
            <person name="Rayko M."/>
        </authorList>
    </citation>
    <scope>NUCLEOTIDE SEQUENCE [LARGE SCALE GENOMIC DNA]</scope>
    <source>
        <strain evidence="10">Kwan_BN1</strain>
    </source>
</reference>
<dbReference type="PANTHER" id="PTHR12137:SF54">
    <property type="entry name" value="CARBOHYDRATE SULFOTRANSFERASE"/>
    <property type="match status" value="1"/>
</dbReference>
<evidence type="ECO:0000256" key="9">
    <source>
        <dbReference type="RuleBase" id="RU364020"/>
    </source>
</evidence>
<keyword evidence="11" id="KW-1185">Reference proteome</keyword>
<comment type="caution">
    <text evidence="10">The sequence shown here is derived from an EMBL/GenBank/DDBJ whole genome shotgun (WGS) entry which is preliminary data.</text>
</comment>
<dbReference type="PANTHER" id="PTHR12137">
    <property type="entry name" value="CARBOHYDRATE SULFOTRANSFERASE"/>
    <property type="match status" value="1"/>
</dbReference>
<keyword evidence="7 9" id="KW-0472">Membrane</keyword>
<accession>A0A7J7JMI8</accession>